<dbReference type="PANTHER" id="PTHR36344:SF1">
    <property type="entry name" value="RX N-TERMINAL DOMAIN-CONTAINING PROTEIN"/>
    <property type="match status" value="1"/>
</dbReference>
<accession>A0A199U9E3</accession>
<gene>
    <name evidence="2" type="ORF">MANES_S093300</name>
</gene>
<organism evidence="2">
    <name type="scientific">Manihot esculenta</name>
    <name type="common">Cassava</name>
    <name type="synonym">Jatropha manihot</name>
    <dbReference type="NCBI Taxonomy" id="3983"/>
    <lineage>
        <taxon>Eukaryota</taxon>
        <taxon>Viridiplantae</taxon>
        <taxon>Streptophyta</taxon>
        <taxon>Embryophyta</taxon>
        <taxon>Tracheophyta</taxon>
        <taxon>Spermatophyta</taxon>
        <taxon>Magnoliopsida</taxon>
        <taxon>eudicotyledons</taxon>
        <taxon>Gunneridae</taxon>
        <taxon>Pentapetalae</taxon>
        <taxon>rosids</taxon>
        <taxon>fabids</taxon>
        <taxon>Malpighiales</taxon>
        <taxon>Euphorbiaceae</taxon>
        <taxon>Crotonoideae</taxon>
        <taxon>Manihoteae</taxon>
        <taxon>Manihot</taxon>
    </lineage>
</organism>
<reference evidence="2" key="1">
    <citation type="submission" date="2016-02" db="EMBL/GenBank/DDBJ databases">
        <title>WGS assembly of Manihot esculenta.</title>
        <authorList>
            <person name="Bredeson J.V."/>
            <person name="Prochnik S.E."/>
            <person name="Lyons J.B."/>
            <person name="Schmutz J."/>
            <person name="Grimwood J."/>
            <person name="Vrebalov J."/>
            <person name="Bart R.S."/>
            <person name="Amuge T."/>
            <person name="Ferguson M.E."/>
            <person name="Green R."/>
            <person name="Putnam N."/>
            <person name="Stites J."/>
            <person name="Rounsley S."/>
            <person name="Rokhsar D.S."/>
        </authorList>
    </citation>
    <scope>NUCLEOTIDE SEQUENCE [LARGE SCALE GENOMIC DNA]</scope>
    <source>
        <tissue evidence="2">Leaf</tissue>
    </source>
</reference>
<dbReference type="EMBL" id="KV451045">
    <property type="protein sequence ID" value="OAY21370.1"/>
    <property type="molecule type" value="Genomic_DNA"/>
</dbReference>
<dbReference type="PANTHER" id="PTHR36344">
    <property type="entry name" value="RX N-TERMINAL DOMAIN-CONTAINING PROTEIN"/>
    <property type="match status" value="1"/>
</dbReference>
<protein>
    <submittedName>
        <fullName evidence="2">Uncharacterized protein</fullName>
    </submittedName>
</protein>
<proteinExistence type="predicted"/>
<keyword evidence="1" id="KW-0175">Coiled coil</keyword>
<evidence type="ECO:0000313" key="2">
    <source>
        <dbReference type="EMBL" id="OAY21370.1"/>
    </source>
</evidence>
<feature type="coiled-coil region" evidence="1">
    <location>
        <begin position="47"/>
        <end position="74"/>
    </location>
</feature>
<evidence type="ECO:0000256" key="1">
    <source>
        <dbReference type="SAM" id="Coils"/>
    </source>
</evidence>
<sequence length="83" mass="9769">MDLFTRLERIPLEISQVEREKNQCQERLGLFWEHMPALDEGVVAEIMHQLEDRIRSLENRKRSLLEEQQALLVRAVTLAARGD</sequence>
<name>A0A199U9E3_MANES</name>
<dbReference type="AlphaFoldDB" id="A0A199U9E3"/>